<comment type="caution">
    <text evidence="3">The sequence shown here is derived from an EMBL/GenBank/DDBJ whole genome shotgun (WGS) entry which is preliminary data.</text>
</comment>
<gene>
    <name evidence="3" type="primary">ytxM</name>
    <name evidence="3" type="ORF">AK812_SmicGene8014</name>
</gene>
<organism evidence="3 4">
    <name type="scientific">Symbiodinium microadriaticum</name>
    <name type="common">Dinoflagellate</name>
    <name type="synonym">Zooxanthella microadriatica</name>
    <dbReference type="NCBI Taxonomy" id="2951"/>
    <lineage>
        <taxon>Eukaryota</taxon>
        <taxon>Sar</taxon>
        <taxon>Alveolata</taxon>
        <taxon>Dinophyceae</taxon>
        <taxon>Suessiales</taxon>
        <taxon>Symbiodiniaceae</taxon>
        <taxon>Symbiodinium</taxon>
    </lineage>
</organism>
<dbReference type="Gene3D" id="3.40.50.1820">
    <property type="entry name" value="alpha/beta hydrolase"/>
    <property type="match status" value="1"/>
</dbReference>
<dbReference type="Pfam" id="PF12697">
    <property type="entry name" value="Abhydrolase_6"/>
    <property type="match status" value="1"/>
</dbReference>
<reference evidence="3 4" key="1">
    <citation type="submission" date="2016-02" db="EMBL/GenBank/DDBJ databases">
        <title>Genome analysis of coral dinoflagellate symbionts highlights evolutionary adaptations to a symbiotic lifestyle.</title>
        <authorList>
            <person name="Aranda M."/>
            <person name="Li Y."/>
            <person name="Liew Y.J."/>
            <person name="Baumgarten S."/>
            <person name="Simakov O."/>
            <person name="Wilson M."/>
            <person name="Piel J."/>
            <person name="Ashoor H."/>
            <person name="Bougouffa S."/>
            <person name="Bajic V.B."/>
            <person name="Ryu T."/>
            <person name="Ravasi T."/>
            <person name="Bayer T."/>
            <person name="Micklem G."/>
            <person name="Kim H."/>
            <person name="Bhak J."/>
            <person name="Lajeunesse T.C."/>
            <person name="Voolstra C.R."/>
        </authorList>
    </citation>
    <scope>NUCLEOTIDE SEQUENCE [LARGE SCALE GENOMIC DNA]</scope>
    <source>
        <strain evidence="3 4">CCMP2467</strain>
    </source>
</reference>
<dbReference type="OMA" id="TWESVWP"/>
<dbReference type="SUPFAM" id="SSF53474">
    <property type="entry name" value="alpha/beta-Hydrolases"/>
    <property type="match status" value="1"/>
</dbReference>
<evidence type="ECO:0000313" key="3">
    <source>
        <dbReference type="EMBL" id="OLQ08479.1"/>
    </source>
</evidence>
<dbReference type="InterPro" id="IPR000073">
    <property type="entry name" value="AB_hydrolase_1"/>
</dbReference>
<accession>A0A1Q9EM10</accession>
<protein>
    <submittedName>
        <fullName evidence="3">Putative esterase YtxM</fullName>
    </submittedName>
</protein>
<feature type="domain" description="AB hydrolase-1" evidence="2">
    <location>
        <begin position="25"/>
        <end position="258"/>
    </location>
</feature>
<dbReference type="PANTHER" id="PTHR43798">
    <property type="entry name" value="MONOACYLGLYCEROL LIPASE"/>
    <property type="match status" value="1"/>
</dbReference>
<dbReference type="PANTHER" id="PTHR43798:SF31">
    <property type="entry name" value="AB HYDROLASE SUPERFAMILY PROTEIN YCLE"/>
    <property type="match status" value="1"/>
</dbReference>
<name>A0A1Q9EM10_SYMMI</name>
<evidence type="ECO:0000313" key="4">
    <source>
        <dbReference type="Proteomes" id="UP000186817"/>
    </source>
</evidence>
<dbReference type="GO" id="GO:0016020">
    <property type="term" value="C:membrane"/>
    <property type="evidence" value="ECO:0007669"/>
    <property type="project" value="TreeGrafter"/>
</dbReference>
<dbReference type="InterPro" id="IPR050266">
    <property type="entry name" value="AB_hydrolase_sf"/>
</dbReference>
<evidence type="ECO:0000256" key="1">
    <source>
        <dbReference type="ARBA" id="ARBA00022801"/>
    </source>
</evidence>
<proteinExistence type="predicted"/>
<keyword evidence="1" id="KW-0378">Hydrolase</keyword>
<dbReference type="OrthoDB" id="408373at2759"/>
<dbReference type="PRINTS" id="PR00111">
    <property type="entry name" value="ABHYDROLASE"/>
</dbReference>
<dbReference type="GO" id="GO:0016787">
    <property type="term" value="F:hydrolase activity"/>
    <property type="evidence" value="ECO:0007669"/>
    <property type="project" value="UniProtKB-KW"/>
</dbReference>
<dbReference type="AlphaFoldDB" id="A0A1Q9EM10"/>
<dbReference type="Proteomes" id="UP000186817">
    <property type="component" value="Unassembled WGS sequence"/>
</dbReference>
<sequence length="272" mass="29127">MPFATRDGVKIYYEDSGGPGPVLFMTHGFSGTGETWDAQLELSNEFRIIRWDMRGHGRSDSPDAAELYSKQHQLQDMESVLDDCGVTSATFVGHSMGGFDSLLFLLSSPSRAARVQALVLISTGPGFAKAESRQRWNSRAEVLAAEFAAKGRSALPKADRGKSHSDRGVQVGLANSAKYIFAQLEEDPLLSTMPHGAATVASRLDEVKVPTLVLVGEQDKSFHAAAQMMAKKVAGAKLVQIPGGGHMVQESHGAAVTAALRQFCATPQPSKL</sequence>
<dbReference type="EMBL" id="LSRX01000117">
    <property type="protein sequence ID" value="OLQ08479.1"/>
    <property type="molecule type" value="Genomic_DNA"/>
</dbReference>
<evidence type="ECO:0000259" key="2">
    <source>
        <dbReference type="Pfam" id="PF12697"/>
    </source>
</evidence>
<dbReference type="InterPro" id="IPR029058">
    <property type="entry name" value="AB_hydrolase_fold"/>
</dbReference>
<keyword evidence="4" id="KW-1185">Reference proteome</keyword>